<dbReference type="GO" id="GO:0016616">
    <property type="term" value="F:oxidoreductase activity, acting on the CH-OH group of donors, NAD or NADP as acceptor"/>
    <property type="evidence" value="ECO:0007669"/>
    <property type="project" value="InterPro"/>
</dbReference>
<gene>
    <name evidence="5" type="ORF">MBMO_EBAC000-36A07.24</name>
</gene>
<dbReference type="InterPro" id="IPR020904">
    <property type="entry name" value="Sc_DH/Rdtase_CS"/>
</dbReference>
<dbReference type="Gene3D" id="3.40.50.720">
    <property type="entry name" value="NAD(P)-binding Rossmann-like Domain"/>
    <property type="match status" value="1"/>
</dbReference>
<reference evidence="5" key="2">
    <citation type="submission" date="2003-12" db="EMBL/GenBank/DDBJ databases">
        <title>Monterey Bay Coastal Ocean Microbial Observatory environmental clone sequencing.</title>
        <authorList>
            <person name="DeLong E.F."/>
        </authorList>
    </citation>
    <scope>NUCLEOTIDE SEQUENCE</scope>
</reference>
<dbReference type="PANTHER" id="PTHR43963">
    <property type="entry name" value="CARBONYL REDUCTASE 1-RELATED"/>
    <property type="match status" value="1"/>
</dbReference>
<keyword evidence="3" id="KW-0560">Oxidoreductase</keyword>
<keyword evidence="2" id="KW-0521">NADP</keyword>
<evidence type="ECO:0000256" key="2">
    <source>
        <dbReference type="ARBA" id="ARBA00022857"/>
    </source>
</evidence>
<dbReference type="InterPro" id="IPR036291">
    <property type="entry name" value="NAD(P)-bd_dom_sf"/>
</dbReference>
<accession>Q6SFN3</accession>
<organism evidence="5">
    <name type="scientific">uncultured marine bacterium 580</name>
    <dbReference type="NCBI Taxonomy" id="257400"/>
    <lineage>
        <taxon>Bacteria</taxon>
        <taxon>environmental samples</taxon>
    </lineage>
</organism>
<name>Q6SFN3_9BACT</name>
<dbReference type="EMBL" id="AY458647">
    <property type="protein sequence ID" value="AAR38179.1"/>
    <property type="molecule type" value="Genomic_DNA"/>
</dbReference>
<dbReference type="PRINTS" id="PR00081">
    <property type="entry name" value="GDHRDH"/>
</dbReference>
<dbReference type="PRINTS" id="PR00080">
    <property type="entry name" value="SDRFAMILY"/>
</dbReference>
<dbReference type="InterPro" id="IPR002347">
    <property type="entry name" value="SDR_fam"/>
</dbReference>
<evidence type="ECO:0000256" key="3">
    <source>
        <dbReference type="ARBA" id="ARBA00023002"/>
    </source>
</evidence>
<evidence type="ECO:0000256" key="1">
    <source>
        <dbReference type="ARBA" id="ARBA00006484"/>
    </source>
</evidence>
<dbReference type="SUPFAM" id="SSF51735">
    <property type="entry name" value="NAD(P)-binding Rossmann-fold domains"/>
    <property type="match status" value="1"/>
</dbReference>
<dbReference type="AlphaFoldDB" id="Q6SFN3"/>
<proteinExistence type="inferred from homology"/>
<dbReference type="PROSITE" id="PS00061">
    <property type="entry name" value="ADH_SHORT"/>
    <property type="match status" value="1"/>
</dbReference>
<evidence type="ECO:0000313" key="5">
    <source>
        <dbReference type="EMBL" id="AAR38179.1"/>
    </source>
</evidence>
<reference evidence="5" key="1">
    <citation type="submission" date="2003-11" db="EMBL/GenBank/DDBJ databases">
        <authorList>
            <person name="Heidelberg J.F."/>
            <person name="Eisen J.A."/>
            <person name="Nelson W.C."/>
            <person name="DeLong E.F."/>
        </authorList>
    </citation>
    <scope>NUCLEOTIDE SEQUENCE</scope>
</reference>
<evidence type="ECO:0000256" key="4">
    <source>
        <dbReference type="RuleBase" id="RU000363"/>
    </source>
</evidence>
<dbReference type="InterPro" id="IPR045313">
    <property type="entry name" value="CBR1-like"/>
</dbReference>
<protein>
    <submittedName>
        <fullName evidence="5">Oxidoreductase, short chain dehydrogenase/reductase family</fullName>
    </submittedName>
</protein>
<comment type="similarity">
    <text evidence="1 4">Belongs to the short-chain dehydrogenases/reductases (SDR) family.</text>
</comment>
<dbReference type="Pfam" id="PF00106">
    <property type="entry name" value="adh_short"/>
    <property type="match status" value="1"/>
</dbReference>
<dbReference type="PANTHER" id="PTHR43963:SF6">
    <property type="entry name" value="CHAIN DEHYDROGENASE FAMILY PROTEIN, PUTATIVE (AFU_ORTHOLOGUE AFUA_3G15350)-RELATED"/>
    <property type="match status" value="1"/>
</dbReference>
<dbReference type="CDD" id="cd05324">
    <property type="entry name" value="carb_red_PTCR-like_SDR_c"/>
    <property type="match status" value="1"/>
</dbReference>
<sequence length="243" mass="26384">MEKVAFISGANRGIGFETSKKLAEKGIKVILGSRDMVKGKKALEELAAQGIEADLIQYDAADLEAPQKVYDYILDKYNKLDILVNNAGVLLTGNLFVTNSTTVSDKDIKETFQTNLFSVISLTQALLPLIKKSEAGRIVNVSTILSSLTLHSAKDSPITPAKEFAYNASKTALNAFTIHLALELKDTNIKVNSGHPGWVKTELGGPNAPMEVKDSYETSLYLATLDKDGPSGGLFHKEEVLPW</sequence>